<protein>
    <submittedName>
        <fullName evidence="3">Tetratricopeptide repeat protein</fullName>
    </submittedName>
</protein>
<dbReference type="SMART" id="SM00028">
    <property type="entry name" value="TPR"/>
    <property type="match status" value="13"/>
</dbReference>
<keyword evidence="1" id="KW-0802">TPR repeat</keyword>
<dbReference type="Gene3D" id="1.25.40.10">
    <property type="entry name" value="Tetratricopeptide repeat domain"/>
    <property type="match status" value="6"/>
</dbReference>
<feature type="repeat" description="TPR" evidence="1">
    <location>
        <begin position="510"/>
        <end position="543"/>
    </location>
</feature>
<dbReference type="EMBL" id="CP053586">
    <property type="protein sequence ID" value="WNZ25026.1"/>
    <property type="molecule type" value="Genomic_DNA"/>
</dbReference>
<dbReference type="CDD" id="cd04186">
    <property type="entry name" value="GT_2_like_c"/>
    <property type="match status" value="1"/>
</dbReference>
<dbReference type="Pfam" id="PF14559">
    <property type="entry name" value="TPR_19"/>
    <property type="match status" value="1"/>
</dbReference>
<dbReference type="SUPFAM" id="SSF53448">
    <property type="entry name" value="Nucleotide-diphospho-sugar transferases"/>
    <property type="match status" value="2"/>
</dbReference>
<feature type="repeat" description="TPR" evidence="1">
    <location>
        <begin position="442"/>
        <end position="475"/>
    </location>
</feature>
<feature type="repeat" description="TPR" evidence="1">
    <location>
        <begin position="308"/>
        <end position="341"/>
    </location>
</feature>
<evidence type="ECO:0000259" key="2">
    <source>
        <dbReference type="Pfam" id="PF00535"/>
    </source>
</evidence>
<dbReference type="PANTHER" id="PTHR44366">
    <property type="entry name" value="UDP-N-ACETYLGLUCOSAMINE--PEPTIDE N-ACETYLGLUCOSAMINYLTRANSFERASE 110 KDA SUBUNIT"/>
    <property type="match status" value="1"/>
</dbReference>
<dbReference type="InterPro" id="IPR001173">
    <property type="entry name" value="Glyco_trans_2-like"/>
</dbReference>
<reference evidence="3" key="1">
    <citation type="submission" date="2020-05" db="EMBL/GenBank/DDBJ databases">
        <authorList>
            <person name="Zhu T."/>
            <person name="Keshari N."/>
            <person name="Lu X."/>
        </authorList>
    </citation>
    <scope>NUCLEOTIDE SEQUENCE</scope>
    <source>
        <strain evidence="3">NK1-12</strain>
    </source>
</reference>
<feature type="repeat" description="TPR" evidence="1">
    <location>
        <begin position="80"/>
        <end position="113"/>
    </location>
</feature>
<dbReference type="CDD" id="cd04184">
    <property type="entry name" value="GT2_RfbC_Mx_like"/>
    <property type="match status" value="1"/>
</dbReference>
<feature type="repeat" description="TPR" evidence="1">
    <location>
        <begin position="46"/>
        <end position="79"/>
    </location>
</feature>
<feature type="domain" description="Glycosyltransferase 2-like" evidence="2">
    <location>
        <begin position="944"/>
        <end position="1070"/>
    </location>
</feature>
<evidence type="ECO:0000256" key="1">
    <source>
        <dbReference type="PROSITE-ProRule" id="PRU00339"/>
    </source>
</evidence>
<dbReference type="Pfam" id="PF13432">
    <property type="entry name" value="TPR_16"/>
    <property type="match status" value="3"/>
</dbReference>
<dbReference type="Pfam" id="PF13414">
    <property type="entry name" value="TPR_11"/>
    <property type="match status" value="1"/>
</dbReference>
<evidence type="ECO:0000313" key="3">
    <source>
        <dbReference type="EMBL" id="WNZ25026.1"/>
    </source>
</evidence>
<feature type="repeat" description="TPR" evidence="1">
    <location>
        <begin position="238"/>
        <end position="271"/>
    </location>
</feature>
<name>A0AA96WME5_9CYAN</name>
<dbReference type="PANTHER" id="PTHR44366:SF1">
    <property type="entry name" value="UDP-N-ACETYLGLUCOSAMINE--PEPTIDE N-ACETYLGLUCOSAMINYLTRANSFERASE 110 KDA SUBUNIT"/>
    <property type="match status" value="1"/>
</dbReference>
<dbReference type="GO" id="GO:0097363">
    <property type="term" value="F:protein O-acetylglucosaminyltransferase activity"/>
    <property type="evidence" value="ECO:0007669"/>
    <property type="project" value="TreeGrafter"/>
</dbReference>
<dbReference type="Gene3D" id="3.90.550.10">
    <property type="entry name" value="Spore Coat Polysaccharide Biosynthesis Protein SpsA, Chain A"/>
    <property type="match status" value="2"/>
</dbReference>
<dbReference type="GO" id="GO:0006493">
    <property type="term" value="P:protein O-linked glycosylation"/>
    <property type="evidence" value="ECO:0007669"/>
    <property type="project" value="InterPro"/>
</dbReference>
<feature type="domain" description="Glycosyltransferase 2-like" evidence="2">
    <location>
        <begin position="686"/>
        <end position="845"/>
    </location>
</feature>
<dbReference type="InterPro" id="IPR019734">
    <property type="entry name" value="TPR_rpt"/>
</dbReference>
<dbReference type="InterPro" id="IPR011990">
    <property type="entry name" value="TPR-like_helical_dom_sf"/>
</dbReference>
<dbReference type="Pfam" id="PF00535">
    <property type="entry name" value="Glycos_transf_2"/>
    <property type="match status" value="2"/>
</dbReference>
<dbReference type="PROSITE" id="PS50005">
    <property type="entry name" value="TPR"/>
    <property type="match status" value="10"/>
</dbReference>
<accession>A0AA96WME5</accession>
<dbReference type="RefSeq" id="WP_316431107.1">
    <property type="nucleotide sequence ID" value="NZ_CP053586.1"/>
</dbReference>
<dbReference type="AlphaFoldDB" id="A0AA96WME5"/>
<proteinExistence type="predicted"/>
<dbReference type="InterPro" id="IPR029044">
    <property type="entry name" value="Nucleotide-diphossugar_trans"/>
</dbReference>
<feature type="repeat" description="TPR" evidence="1">
    <location>
        <begin position="272"/>
        <end position="305"/>
    </location>
</feature>
<sequence length="1216" mass="137333">MFYRLARLDGFDPAAAIGVIPESVEPISEPCSDHYPLTESELNSQTLACLQDGHLCLQAGDLAGAVAAYRQAIYLNPQHGEAYQHLAEALSQQGELQEAAFCYRQAIALSSESASESNGENTSKRICKTNASINAKTTYRLQKHSPEGGSAETFAVNAETTEMPWFEQASFYLQQAMVHCNAGHWSDAVAASQLALEQLEPEAFNAYLALGRALQGQGQLTSAEQAYHKAIVLQPNSAEAHARLGSLYAAQEHLTKAVKQYQTAIQLDATFAGAYWKLAEVWQQLNQEEEAISCWYQALQLQPSWASATEYCSLANRLLNLGQLAAAKDYYDRALQSQPTLAEAAFGLGQVLAQQGHTKIAFSYYRQALHQTQNHQLCLQLGDAFSDLEQWQDALLCYQHVVQTVPDHVEAMAGLQQCCIQLEQWQDASEYSQRLVSLQPSAQNWHQLGDVFSRLHRWFDAVDAYQQAIVLDPNFAWSHNNLGDVLLQLDQWQQAANAYTTAITLNPNFAWSHFNLGEAWSHLEAWDAAIESYRKALKLQPDLPHAPARLAHALQQRAADDRACALRFYRQAIQQQPYEPENYHKALELQPDAVELYLGLTESLLIHNRLDEALVCCQIARQLQPDDAEIIARLKQILQQQEQVRQPRMSNDADYERWLEQHNPTVADLQRMAEVAVTFTYQPLISILMPVYNTPEPFLRAAIQSVLDQVYQHWELCIADDASSEPHIRAILNAYVAQDSRIKVAFREQNGHISAASNTALAQAEGEYIALLDHDDVLAPEALYEMVALLNRHPEADMIYSDEDKLDPQGHRTHPFFKPDWCPDSFLSRMYTCHLGLYCRQLVERVGGFQVGYEGSQDYDLVLRLSEQTNRIFHIPKVLYHWRMHSSSTASDQTTKSYAEIAAKRAILNACSRRGELARAVITQPEFPGVYIVRYQITDYKPVSIIIPTRNLGAILDRCLDSIFQKTTYPNYEIVLIDNGSDEIETLRVISKWEQSEPERFNSHALDIPFNYSTINNYAVTQAKGDYLLFLNNDVEVITPDWIEAMVEQAQRPSIGAVGALLLYPDATVQHAGVVLGIGGIAGHSHKYFSSNNHGYFSQLVSVNNYSAVTAACLMCRRELFNQTTGFDPSLAVAFNDVDFCLKLGQLGYRNLYLPHVVLYHHESKSRGTEDTLEKQRRFRQELETMRQRWGDLLLQDPCYSPHLTLEREDYSLRLV</sequence>
<gene>
    <name evidence="3" type="ORF">HJG54_20670</name>
</gene>
<feature type="repeat" description="TPR" evidence="1">
    <location>
        <begin position="204"/>
        <end position="237"/>
    </location>
</feature>
<feature type="repeat" description="TPR" evidence="1">
    <location>
        <begin position="342"/>
        <end position="375"/>
    </location>
</feature>
<organism evidence="3">
    <name type="scientific">Leptolyngbya sp. NK1-12</name>
    <dbReference type="NCBI Taxonomy" id="2547451"/>
    <lineage>
        <taxon>Bacteria</taxon>
        <taxon>Bacillati</taxon>
        <taxon>Cyanobacteriota</taxon>
        <taxon>Cyanophyceae</taxon>
        <taxon>Leptolyngbyales</taxon>
        <taxon>Leptolyngbyaceae</taxon>
        <taxon>Leptolyngbya group</taxon>
        <taxon>Leptolyngbya</taxon>
    </lineage>
</organism>
<dbReference type="SUPFAM" id="SSF48452">
    <property type="entry name" value="TPR-like"/>
    <property type="match status" value="2"/>
</dbReference>
<dbReference type="InterPro" id="IPR037919">
    <property type="entry name" value="OGT"/>
</dbReference>
<feature type="repeat" description="TPR" evidence="1">
    <location>
        <begin position="476"/>
        <end position="509"/>
    </location>
</feature>